<keyword evidence="3" id="KW-1185">Reference proteome</keyword>
<keyword evidence="2" id="KW-0328">Glycosyltransferase</keyword>
<dbReference type="RefSeq" id="WP_347795518.1">
    <property type="nucleotide sequence ID" value="NZ_JAYMYY010000004.1"/>
</dbReference>
<dbReference type="EC" id="2.4.-.-" evidence="2"/>
<organism evidence="2 3">
    <name type="scientific">Pseudocitrobacter cyperus</name>
    <dbReference type="NCBI Taxonomy" id="3112843"/>
    <lineage>
        <taxon>Bacteria</taxon>
        <taxon>Pseudomonadati</taxon>
        <taxon>Pseudomonadota</taxon>
        <taxon>Gammaproteobacteria</taxon>
        <taxon>Enterobacterales</taxon>
        <taxon>Enterobacteriaceae</taxon>
        <taxon>Pseudocitrobacter</taxon>
    </lineage>
</organism>
<dbReference type="CDD" id="cd00761">
    <property type="entry name" value="Glyco_tranf_GTA_type"/>
    <property type="match status" value="1"/>
</dbReference>
<dbReference type="Pfam" id="PF00535">
    <property type="entry name" value="Glycos_transf_2"/>
    <property type="match status" value="1"/>
</dbReference>
<comment type="caution">
    <text evidence="2">The sequence shown here is derived from an EMBL/GenBank/DDBJ whole genome shotgun (WGS) entry which is preliminary data.</text>
</comment>
<evidence type="ECO:0000313" key="3">
    <source>
        <dbReference type="Proteomes" id="UP001444146"/>
    </source>
</evidence>
<name>A0ABV0HLM3_9ENTR</name>
<protein>
    <submittedName>
        <fullName evidence="2">Glycosyltransferase family 2 protein</fullName>
        <ecNumber evidence="2">2.4.-.-</ecNumber>
    </submittedName>
</protein>
<evidence type="ECO:0000313" key="2">
    <source>
        <dbReference type="EMBL" id="MEO3991188.1"/>
    </source>
</evidence>
<gene>
    <name evidence="2" type="ORF">VSR74_15355</name>
</gene>
<dbReference type="SUPFAM" id="SSF53448">
    <property type="entry name" value="Nucleotide-diphospho-sugar transferases"/>
    <property type="match status" value="1"/>
</dbReference>
<evidence type="ECO:0000259" key="1">
    <source>
        <dbReference type="Pfam" id="PF00535"/>
    </source>
</evidence>
<dbReference type="Gene3D" id="3.90.550.10">
    <property type="entry name" value="Spore Coat Polysaccharide Biosynthesis Protein SpsA, Chain A"/>
    <property type="match status" value="1"/>
</dbReference>
<keyword evidence="2" id="KW-0808">Transferase</keyword>
<reference evidence="2 3" key="1">
    <citation type="submission" date="2024-01" db="EMBL/GenBank/DDBJ databases">
        <title>Pseudocitrobacter sp. Endophytic strain Cyp-38L.</title>
        <authorList>
            <person name="Amer M.A."/>
            <person name="Hamed S.M."/>
        </authorList>
    </citation>
    <scope>NUCLEOTIDE SEQUENCE [LARGE SCALE GENOMIC DNA]</scope>
    <source>
        <strain evidence="2 3">Cyp38S</strain>
    </source>
</reference>
<dbReference type="InterPro" id="IPR001173">
    <property type="entry name" value="Glyco_trans_2-like"/>
</dbReference>
<feature type="domain" description="Glycosyltransferase 2-like" evidence="1">
    <location>
        <begin position="18"/>
        <end position="157"/>
    </location>
</feature>
<dbReference type="EMBL" id="JAYMYY010000004">
    <property type="protein sequence ID" value="MEO3991188.1"/>
    <property type="molecule type" value="Genomic_DNA"/>
</dbReference>
<proteinExistence type="predicted"/>
<dbReference type="InterPro" id="IPR029044">
    <property type="entry name" value="Nucleotide-diphossugar_trans"/>
</dbReference>
<dbReference type="Proteomes" id="UP001444146">
    <property type="component" value="Unassembled WGS sequence"/>
</dbReference>
<sequence length="249" mass="27978">MKLTILISTLASRVYGLKSVLDSVDIACYTIIIVQGHCDGDIKKYLQSLSKSYGSRILYSNTVGVTSSRNIGINSCTTPYALFCDDDIQYVPGSLAKVISSFEENPDAAFLTYNVIDENGINLKQYPQTVIRHSKFSIMKVGTIEVAVNMDICRGVNFPEDMGAGKKLYCCDEPVYLSNIINKLKDKKNAGYHVPLTLCIHPRISSGKSLKSRYALLTRWICFKRVYPFYQAPIVFIAFCVKNFRKIFL</sequence>
<dbReference type="GO" id="GO:0016757">
    <property type="term" value="F:glycosyltransferase activity"/>
    <property type="evidence" value="ECO:0007669"/>
    <property type="project" value="UniProtKB-KW"/>
</dbReference>
<accession>A0ABV0HLM3</accession>